<dbReference type="GO" id="GO:0006044">
    <property type="term" value="P:N-acetylglucosamine metabolic process"/>
    <property type="evidence" value="ECO:0007669"/>
    <property type="project" value="TreeGrafter"/>
</dbReference>
<evidence type="ECO:0000313" key="1">
    <source>
        <dbReference type="EMBL" id="KAJ2848470.1"/>
    </source>
</evidence>
<dbReference type="EMBL" id="JANBUW010000166">
    <property type="protein sequence ID" value="KAJ2848470.1"/>
    <property type="molecule type" value="Genomic_DNA"/>
</dbReference>
<evidence type="ECO:0000313" key="2">
    <source>
        <dbReference type="Proteomes" id="UP001139887"/>
    </source>
</evidence>
<dbReference type="GO" id="GO:0005737">
    <property type="term" value="C:cytoplasm"/>
    <property type="evidence" value="ECO:0007669"/>
    <property type="project" value="TreeGrafter"/>
</dbReference>
<sequence>MASRLEVDTQSHMALATTASASKLKAASIYGLPSPPDSPMLAKVPAANLPKNDIQVTAAMEANAKRLSIPRVVSWERFKQLVDAEDLKPLGRSYEMQITYEQHKVRMKEKYGSIADYLINYALAEFIADAKKVDASLPLSPSDFMFRANDFPYYLDDNVEHWVLWCKKQLPPGFVPPAAVVDAVAKRFGDNVEWRYFVNPVHRQSVPQLSHAHVFIKHNIDTCQI</sequence>
<dbReference type="PANTHER" id="PTHR35020">
    <property type="entry name" value="N-ACETYLGLUCOSAMINE-INDUCED PROTEIN 1"/>
    <property type="match status" value="1"/>
</dbReference>
<dbReference type="OrthoDB" id="498286at2759"/>
<name>A0A9W8LXD0_9FUNG</name>
<reference evidence="1" key="1">
    <citation type="submission" date="2022-07" db="EMBL/GenBank/DDBJ databases">
        <title>Phylogenomic reconstructions and comparative analyses of Kickxellomycotina fungi.</title>
        <authorList>
            <person name="Reynolds N.K."/>
            <person name="Stajich J.E."/>
            <person name="Barry K."/>
            <person name="Grigoriev I.V."/>
            <person name="Crous P."/>
            <person name="Smith M.E."/>
        </authorList>
    </citation>
    <scope>NUCLEOTIDE SEQUENCE</scope>
    <source>
        <strain evidence="1">NRRL 1566</strain>
    </source>
</reference>
<dbReference type="AlphaFoldDB" id="A0A9W8LXD0"/>
<gene>
    <name evidence="1" type="ORF">IWW36_003284</name>
</gene>
<keyword evidence="2" id="KW-1185">Reference proteome</keyword>
<dbReference type="InterPro" id="IPR022036">
    <property type="entry name" value="DUF3605"/>
</dbReference>
<dbReference type="PANTHER" id="PTHR35020:SF2">
    <property type="entry name" value="N-ACETYLGLUCOSAMINE-INDUCED PROTEIN 1"/>
    <property type="match status" value="1"/>
</dbReference>
<comment type="caution">
    <text evidence="1">The sequence shown here is derived from an EMBL/GenBank/DDBJ whole genome shotgun (WGS) entry which is preliminary data.</text>
</comment>
<accession>A0A9W8LXD0</accession>
<organism evidence="1 2">
    <name type="scientific">Coemansia brasiliensis</name>
    <dbReference type="NCBI Taxonomy" id="2650707"/>
    <lineage>
        <taxon>Eukaryota</taxon>
        <taxon>Fungi</taxon>
        <taxon>Fungi incertae sedis</taxon>
        <taxon>Zoopagomycota</taxon>
        <taxon>Kickxellomycotina</taxon>
        <taxon>Kickxellomycetes</taxon>
        <taxon>Kickxellales</taxon>
        <taxon>Kickxellaceae</taxon>
        <taxon>Coemansia</taxon>
    </lineage>
</organism>
<proteinExistence type="predicted"/>
<dbReference type="Proteomes" id="UP001139887">
    <property type="component" value="Unassembled WGS sequence"/>
</dbReference>
<dbReference type="Pfam" id="PF12239">
    <property type="entry name" value="DUF3605"/>
    <property type="match status" value="1"/>
</dbReference>
<protein>
    <submittedName>
        <fullName evidence="1">Uncharacterized protein</fullName>
    </submittedName>
</protein>